<dbReference type="EMBL" id="CP061538">
    <property type="protein sequence ID" value="QNV40646.1"/>
    <property type="molecule type" value="Genomic_DNA"/>
</dbReference>
<accession>A0A7H2BLV0</accession>
<evidence type="ECO:0000313" key="3">
    <source>
        <dbReference type="Proteomes" id="UP000516421"/>
    </source>
</evidence>
<protein>
    <submittedName>
        <fullName evidence="2">Uncharacterized protein</fullName>
    </submittedName>
</protein>
<gene>
    <name evidence="2" type="ORF">IDM48_04385</name>
</gene>
<organism evidence="2 3">
    <name type="scientific">Rothia amarae</name>
    <dbReference type="NCBI Taxonomy" id="169480"/>
    <lineage>
        <taxon>Bacteria</taxon>
        <taxon>Bacillati</taxon>
        <taxon>Actinomycetota</taxon>
        <taxon>Actinomycetes</taxon>
        <taxon>Micrococcales</taxon>
        <taxon>Micrococcaceae</taxon>
        <taxon>Rothia</taxon>
    </lineage>
</organism>
<keyword evidence="3" id="KW-1185">Reference proteome</keyword>
<keyword evidence="1" id="KW-0175">Coiled coil</keyword>
<name>A0A7H2BLV0_9MICC</name>
<evidence type="ECO:0000256" key="1">
    <source>
        <dbReference type="SAM" id="Coils"/>
    </source>
</evidence>
<dbReference type="RefSeq" id="WP_190618226.1">
    <property type="nucleotide sequence ID" value="NZ_CP061538.1"/>
</dbReference>
<evidence type="ECO:0000313" key="2">
    <source>
        <dbReference type="EMBL" id="QNV40646.1"/>
    </source>
</evidence>
<dbReference type="Proteomes" id="UP000516421">
    <property type="component" value="Chromosome"/>
</dbReference>
<dbReference type="KEGG" id="rama:IDM48_04385"/>
<dbReference type="AlphaFoldDB" id="A0A7H2BLV0"/>
<proteinExistence type="predicted"/>
<reference evidence="2 3" key="1">
    <citation type="submission" date="2020-09" db="EMBL/GenBank/DDBJ databases">
        <title>Investigation of environmental microbe.</title>
        <authorList>
            <person name="Ou Y."/>
            <person name="Kang Q."/>
        </authorList>
    </citation>
    <scope>NUCLEOTIDE SEQUENCE [LARGE SCALE GENOMIC DNA]</scope>
    <source>
        <strain evidence="2 3">KJZ-9</strain>
    </source>
</reference>
<feature type="coiled-coil region" evidence="1">
    <location>
        <begin position="21"/>
        <end position="73"/>
    </location>
</feature>
<sequence>MAKPLQSRTTFKSKASALAWADKERVRLANLERECVDILNDRDDEVLTLRVENRALKEALARAEAQRDFYERKTLE</sequence>